<name>A0A1M5NVD5_9GAMM</name>
<evidence type="ECO:0000256" key="1">
    <source>
        <dbReference type="ARBA" id="ARBA00022679"/>
    </source>
</evidence>
<dbReference type="STRING" id="490188.SAMN04488068_1884"/>
<feature type="non-terminal residue" evidence="4">
    <location>
        <position position="1"/>
    </location>
</feature>
<dbReference type="NCBIfam" id="NF045761">
    <property type="entry name" value="NAMPUrTaseMurU"/>
    <property type="match status" value="1"/>
</dbReference>
<reference evidence="4 5" key="1">
    <citation type="submission" date="2016-11" db="EMBL/GenBank/DDBJ databases">
        <authorList>
            <person name="Jaros S."/>
            <person name="Januszkiewicz K."/>
            <person name="Wedrychowicz H."/>
        </authorList>
    </citation>
    <scope>NUCLEOTIDE SEQUENCE [LARGE SCALE GENOMIC DNA]</scope>
    <source>
        <strain evidence="4 5">CGMCC 1.7049</strain>
    </source>
</reference>
<dbReference type="PANTHER" id="PTHR43584">
    <property type="entry name" value="NUCLEOTIDYL TRANSFERASE"/>
    <property type="match status" value="1"/>
</dbReference>
<evidence type="ECO:0000313" key="5">
    <source>
        <dbReference type="Proteomes" id="UP000199758"/>
    </source>
</evidence>
<organism evidence="4 5">
    <name type="scientific">Hydrocarboniphaga daqingensis</name>
    <dbReference type="NCBI Taxonomy" id="490188"/>
    <lineage>
        <taxon>Bacteria</taxon>
        <taxon>Pseudomonadati</taxon>
        <taxon>Pseudomonadota</taxon>
        <taxon>Gammaproteobacteria</taxon>
        <taxon>Nevskiales</taxon>
        <taxon>Nevskiaceae</taxon>
        <taxon>Hydrocarboniphaga</taxon>
    </lineage>
</organism>
<dbReference type="EMBL" id="FQWZ01000004">
    <property type="protein sequence ID" value="SHG93536.1"/>
    <property type="molecule type" value="Genomic_DNA"/>
</dbReference>
<dbReference type="GO" id="GO:0016779">
    <property type="term" value="F:nucleotidyltransferase activity"/>
    <property type="evidence" value="ECO:0007669"/>
    <property type="project" value="UniProtKB-KW"/>
</dbReference>
<gene>
    <name evidence="4" type="ORF">SAMN04488068_1884</name>
</gene>
<keyword evidence="1 4" id="KW-0808">Transferase</keyword>
<dbReference type="InterPro" id="IPR029044">
    <property type="entry name" value="Nucleotide-diphossugar_trans"/>
</dbReference>
<proteinExistence type="predicted"/>
<evidence type="ECO:0000256" key="2">
    <source>
        <dbReference type="ARBA" id="ARBA00022695"/>
    </source>
</evidence>
<evidence type="ECO:0000313" key="4">
    <source>
        <dbReference type="EMBL" id="SHG93536.1"/>
    </source>
</evidence>
<dbReference type="InterPro" id="IPR005835">
    <property type="entry name" value="NTP_transferase_dom"/>
</dbReference>
<dbReference type="SUPFAM" id="SSF53448">
    <property type="entry name" value="Nucleotide-diphospho-sugar transferases"/>
    <property type="match status" value="1"/>
</dbReference>
<dbReference type="AlphaFoldDB" id="A0A1M5NVD5"/>
<dbReference type="InterPro" id="IPR054790">
    <property type="entry name" value="MurU"/>
</dbReference>
<sequence length="253" mass="27202">RVTVSPQAWVRTRASGRRKERGVTVAMILAAGRGERMRPLTDRLPKPLVPLAGRPLIEHALGRLLAAGVRDIVINLGYRGAQIREHLGDGAAWGARIRYSEEGDPPLETGGGLLHALPLLGAEPFLVVNADVYAELDLAPLAALALALPANRLAHLVLVPNPEFHRGGDFVLDGYAIVEPADPAAPRLTYSGIAVLRPQLFDGCTPGRFPMAPLWRAAAARGQVGGQRYDGRWSDVGTPQRLAELESQLQAPR</sequence>
<accession>A0A1M5NVD5</accession>
<dbReference type="Pfam" id="PF00483">
    <property type="entry name" value="NTP_transferase"/>
    <property type="match status" value="1"/>
</dbReference>
<keyword evidence="5" id="KW-1185">Reference proteome</keyword>
<evidence type="ECO:0000259" key="3">
    <source>
        <dbReference type="Pfam" id="PF00483"/>
    </source>
</evidence>
<dbReference type="InterPro" id="IPR050065">
    <property type="entry name" value="GlmU-like"/>
</dbReference>
<dbReference type="Proteomes" id="UP000199758">
    <property type="component" value="Unassembled WGS sequence"/>
</dbReference>
<feature type="domain" description="Nucleotidyl transferase" evidence="3">
    <location>
        <begin position="26"/>
        <end position="249"/>
    </location>
</feature>
<dbReference type="PANTHER" id="PTHR43584:SF8">
    <property type="entry name" value="N-ACETYLMURAMATE ALPHA-1-PHOSPHATE URIDYLYLTRANSFERASE"/>
    <property type="match status" value="1"/>
</dbReference>
<dbReference type="CDD" id="cd06422">
    <property type="entry name" value="NTP_transferase_like_1"/>
    <property type="match status" value="1"/>
</dbReference>
<protein>
    <submittedName>
        <fullName evidence="4">Nucleotidyl transferase</fullName>
    </submittedName>
</protein>
<dbReference type="Gene3D" id="3.90.550.10">
    <property type="entry name" value="Spore Coat Polysaccharide Biosynthesis Protein SpsA, Chain A"/>
    <property type="match status" value="1"/>
</dbReference>
<keyword evidence="2" id="KW-0548">Nucleotidyltransferase</keyword>